<name>A0A841JIA7_9SPHI</name>
<evidence type="ECO:0000259" key="7">
    <source>
        <dbReference type="PROSITE" id="PS50109"/>
    </source>
</evidence>
<protein>
    <recommendedName>
        <fullName evidence="2">histidine kinase</fullName>
        <ecNumber evidence="2">2.7.13.3</ecNumber>
    </recommendedName>
</protein>
<gene>
    <name evidence="8" type="ORF">HDF22_004813</name>
</gene>
<keyword evidence="6" id="KW-0902">Two-component regulatory system</keyword>
<dbReference type="PANTHER" id="PTHR45453">
    <property type="entry name" value="PHOSPHATE REGULON SENSOR PROTEIN PHOR"/>
    <property type="match status" value="1"/>
</dbReference>
<evidence type="ECO:0000256" key="3">
    <source>
        <dbReference type="ARBA" id="ARBA00022553"/>
    </source>
</evidence>
<dbReference type="PROSITE" id="PS50109">
    <property type="entry name" value="HIS_KIN"/>
    <property type="match status" value="1"/>
</dbReference>
<comment type="catalytic activity">
    <reaction evidence="1">
        <text>ATP + protein L-histidine = ADP + protein N-phospho-L-histidine.</text>
        <dbReference type="EC" id="2.7.13.3"/>
    </reaction>
</comment>
<organism evidence="8 9">
    <name type="scientific">Mucilaginibacter lappiensis</name>
    <dbReference type="NCBI Taxonomy" id="354630"/>
    <lineage>
        <taxon>Bacteria</taxon>
        <taxon>Pseudomonadati</taxon>
        <taxon>Bacteroidota</taxon>
        <taxon>Sphingobacteriia</taxon>
        <taxon>Sphingobacteriales</taxon>
        <taxon>Sphingobacteriaceae</taxon>
        <taxon>Mucilaginibacter</taxon>
    </lineage>
</organism>
<dbReference type="Gene3D" id="3.30.565.10">
    <property type="entry name" value="Histidine kinase-like ATPase, C-terminal domain"/>
    <property type="match status" value="1"/>
</dbReference>
<dbReference type="EMBL" id="JACHCA010000016">
    <property type="protein sequence ID" value="MBB6130670.1"/>
    <property type="molecule type" value="Genomic_DNA"/>
</dbReference>
<dbReference type="SMART" id="SM00387">
    <property type="entry name" value="HATPase_c"/>
    <property type="match status" value="1"/>
</dbReference>
<comment type="caution">
    <text evidence="8">The sequence shown here is derived from an EMBL/GenBank/DDBJ whole genome shotgun (WGS) entry which is preliminary data.</text>
</comment>
<dbReference type="SUPFAM" id="SSF55874">
    <property type="entry name" value="ATPase domain of HSP90 chaperone/DNA topoisomerase II/histidine kinase"/>
    <property type="match status" value="1"/>
</dbReference>
<evidence type="ECO:0000256" key="1">
    <source>
        <dbReference type="ARBA" id="ARBA00000085"/>
    </source>
</evidence>
<evidence type="ECO:0000313" key="9">
    <source>
        <dbReference type="Proteomes" id="UP000548326"/>
    </source>
</evidence>
<feature type="domain" description="Histidine kinase" evidence="7">
    <location>
        <begin position="21"/>
        <end position="116"/>
    </location>
</feature>
<dbReference type="EC" id="2.7.13.3" evidence="2"/>
<dbReference type="CDD" id="cd00075">
    <property type="entry name" value="HATPase"/>
    <property type="match status" value="1"/>
</dbReference>
<keyword evidence="3" id="KW-0597">Phosphoprotein</keyword>
<keyword evidence="5 8" id="KW-0418">Kinase</keyword>
<keyword evidence="4" id="KW-0808">Transferase</keyword>
<dbReference type="InterPro" id="IPR003594">
    <property type="entry name" value="HATPase_dom"/>
</dbReference>
<dbReference type="GO" id="GO:0004721">
    <property type="term" value="F:phosphoprotein phosphatase activity"/>
    <property type="evidence" value="ECO:0007669"/>
    <property type="project" value="TreeGrafter"/>
</dbReference>
<dbReference type="PANTHER" id="PTHR45453:SF1">
    <property type="entry name" value="PHOSPHATE REGULON SENSOR PROTEIN PHOR"/>
    <property type="match status" value="1"/>
</dbReference>
<sequence>MAFTILTSVFLLSKPEFCIPIVADYEKLGSALANLISNAIKHSPKGKEMEVKCILSYAVTVGIKDEGMCIKLQDKWRLFERYYWVQSQHTQNISGFGIDLHLCEEIIEKDDGKLFR</sequence>
<evidence type="ECO:0000256" key="4">
    <source>
        <dbReference type="ARBA" id="ARBA00022679"/>
    </source>
</evidence>
<dbReference type="RefSeq" id="WP_183589391.1">
    <property type="nucleotide sequence ID" value="NZ_JACHCA010000016.1"/>
</dbReference>
<dbReference type="InterPro" id="IPR050351">
    <property type="entry name" value="BphY/WalK/GraS-like"/>
</dbReference>
<dbReference type="InterPro" id="IPR036890">
    <property type="entry name" value="HATPase_C_sf"/>
</dbReference>
<dbReference type="InterPro" id="IPR005467">
    <property type="entry name" value="His_kinase_dom"/>
</dbReference>
<dbReference type="Proteomes" id="UP000548326">
    <property type="component" value="Unassembled WGS sequence"/>
</dbReference>
<accession>A0A841JIA7</accession>
<evidence type="ECO:0000256" key="5">
    <source>
        <dbReference type="ARBA" id="ARBA00022777"/>
    </source>
</evidence>
<proteinExistence type="predicted"/>
<dbReference type="Pfam" id="PF02518">
    <property type="entry name" value="HATPase_c"/>
    <property type="match status" value="1"/>
</dbReference>
<dbReference type="AlphaFoldDB" id="A0A841JIA7"/>
<dbReference type="GO" id="GO:0000155">
    <property type="term" value="F:phosphorelay sensor kinase activity"/>
    <property type="evidence" value="ECO:0007669"/>
    <property type="project" value="TreeGrafter"/>
</dbReference>
<evidence type="ECO:0000256" key="6">
    <source>
        <dbReference type="ARBA" id="ARBA00023012"/>
    </source>
</evidence>
<evidence type="ECO:0000256" key="2">
    <source>
        <dbReference type="ARBA" id="ARBA00012438"/>
    </source>
</evidence>
<evidence type="ECO:0000313" key="8">
    <source>
        <dbReference type="EMBL" id="MBB6130670.1"/>
    </source>
</evidence>
<dbReference type="GO" id="GO:0016036">
    <property type="term" value="P:cellular response to phosphate starvation"/>
    <property type="evidence" value="ECO:0007669"/>
    <property type="project" value="TreeGrafter"/>
</dbReference>
<reference evidence="8 9" key="1">
    <citation type="submission" date="2020-08" db="EMBL/GenBank/DDBJ databases">
        <title>Genomic Encyclopedia of Type Strains, Phase IV (KMG-V): Genome sequencing to study the core and pangenomes of soil and plant-associated prokaryotes.</title>
        <authorList>
            <person name="Whitman W."/>
        </authorList>
    </citation>
    <scope>NUCLEOTIDE SEQUENCE [LARGE SCALE GENOMIC DNA]</scope>
    <source>
        <strain evidence="8 9">MP601</strain>
    </source>
</reference>
<dbReference type="GO" id="GO:0005886">
    <property type="term" value="C:plasma membrane"/>
    <property type="evidence" value="ECO:0007669"/>
    <property type="project" value="TreeGrafter"/>
</dbReference>